<evidence type="ECO:0000256" key="3">
    <source>
        <dbReference type="ARBA" id="ARBA00022670"/>
    </source>
</evidence>
<evidence type="ECO:0000256" key="1">
    <source>
        <dbReference type="ARBA" id="ARBA00007039"/>
    </source>
</evidence>
<accession>A0A2T1C022</accession>
<dbReference type="Gene3D" id="3.90.226.10">
    <property type="entry name" value="2-enoyl-CoA Hydratase, Chain A, domain 1"/>
    <property type="match status" value="1"/>
</dbReference>
<evidence type="ECO:0000256" key="6">
    <source>
        <dbReference type="HAMAP-Rule" id="MF_00444"/>
    </source>
</evidence>
<gene>
    <name evidence="6" type="primary">clpP</name>
    <name evidence="8" type="ORF">C7B64_18080</name>
</gene>
<reference evidence="8 9" key="2">
    <citation type="submission" date="2018-03" db="EMBL/GenBank/DDBJ databases">
        <title>The ancient ancestry and fast evolution of plastids.</title>
        <authorList>
            <person name="Moore K.R."/>
            <person name="Magnabosco C."/>
            <person name="Momper L."/>
            <person name="Gold D.A."/>
            <person name="Bosak T."/>
            <person name="Fournier G.P."/>
        </authorList>
    </citation>
    <scope>NUCLEOTIDE SEQUENCE [LARGE SCALE GENOMIC DNA]</scope>
    <source>
        <strain evidence="8 9">CCAP 1448/3</strain>
    </source>
</reference>
<organism evidence="8 9">
    <name type="scientific">Merismopedia glauca CCAP 1448/3</name>
    <dbReference type="NCBI Taxonomy" id="1296344"/>
    <lineage>
        <taxon>Bacteria</taxon>
        <taxon>Bacillati</taxon>
        <taxon>Cyanobacteriota</taxon>
        <taxon>Cyanophyceae</taxon>
        <taxon>Synechococcales</taxon>
        <taxon>Merismopediaceae</taxon>
        <taxon>Merismopedia</taxon>
    </lineage>
</organism>
<keyword evidence="2 6" id="KW-0963">Cytoplasm</keyword>
<comment type="catalytic activity">
    <reaction evidence="6">
        <text>Hydrolysis of proteins to small peptides in the presence of ATP and magnesium. alpha-casein is the usual test substrate. In the absence of ATP, only oligopeptides shorter than five residues are hydrolyzed (such as succinyl-Leu-Tyr-|-NHMec, and Leu-Tyr-Leu-|-Tyr-Trp, in which cleavage of the -Tyr-|-Leu- and -Tyr-|-Trp bonds also occurs).</text>
        <dbReference type="EC" id="3.4.21.92"/>
    </reaction>
</comment>
<dbReference type="OrthoDB" id="516793at2"/>
<dbReference type="CDD" id="cd07017">
    <property type="entry name" value="S14_ClpP_2"/>
    <property type="match status" value="1"/>
</dbReference>
<protein>
    <recommendedName>
        <fullName evidence="6 7">ATP-dependent Clp protease proteolytic subunit</fullName>
        <ecNumber evidence="6">3.4.21.92</ecNumber>
    </recommendedName>
    <alternativeName>
        <fullName evidence="6">Endopeptidase Clp</fullName>
    </alternativeName>
</protein>
<dbReference type="GO" id="GO:0005737">
    <property type="term" value="C:cytoplasm"/>
    <property type="evidence" value="ECO:0007669"/>
    <property type="project" value="UniProtKB-SubCell"/>
</dbReference>
<dbReference type="PANTHER" id="PTHR10381">
    <property type="entry name" value="ATP-DEPENDENT CLP PROTEASE PROTEOLYTIC SUBUNIT"/>
    <property type="match status" value="1"/>
</dbReference>
<keyword evidence="4 6" id="KW-0378">Hydrolase</keyword>
<comment type="subunit">
    <text evidence="6">Fourteen ClpP subunits assemble into 2 heptameric rings which stack back to back to give a disk-like structure with a central cavity, resembling the structure of eukaryotic proteasomes.</text>
</comment>
<comment type="caution">
    <text evidence="8">The sequence shown here is derived from an EMBL/GenBank/DDBJ whole genome shotgun (WGS) entry which is preliminary data.</text>
</comment>
<dbReference type="PRINTS" id="PR00127">
    <property type="entry name" value="CLPPROTEASEP"/>
</dbReference>
<reference evidence="8 9" key="1">
    <citation type="submission" date="2018-02" db="EMBL/GenBank/DDBJ databases">
        <authorList>
            <person name="Cohen D.B."/>
            <person name="Kent A.D."/>
        </authorList>
    </citation>
    <scope>NUCLEOTIDE SEQUENCE [LARGE SCALE GENOMIC DNA]</scope>
    <source>
        <strain evidence="8 9">CCAP 1448/3</strain>
    </source>
</reference>
<dbReference type="PANTHER" id="PTHR10381:SF70">
    <property type="entry name" value="ATP-DEPENDENT CLP PROTEASE PROTEOLYTIC SUBUNIT"/>
    <property type="match status" value="1"/>
</dbReference>
<dbReference type="GO" id="GO:0006515">
    <property type="term" value="P:protein quality control for misfolded or incompletely synthesized proteins"/>
    <property type="evidence" value="ECO:0007669"/>
    <property type="project" value="TreeGrafter"/>
</dbReference>
<dbReference type="InterPro" id="IPR023562">
    <property type="entry name" value="ClpP/TepA"/>
</dbReference>
<dbReference type="SUPFAM" id="SSF52096">
    <property type="entry name" value="ClpP/crotonase"/>
    <property type="match status" value="1"/>
</dbReference>
<name>A0A2T1C022_9CYAN</name>
<dbReference type="EC" id="3.4.21.92" evidence="6"/>
<dbReference type="GO" id="GO:0004176">
    <property type="term" value="F:ATP-dependent peptidase activity"/>
    <property type="evidence" value="ECO:0007669"/>
    <property type="project" value="InterPro"/>
</dbReference>
<dbReference type="GO" id="GO:0004252">
    <property type="term" value="F:serine-type endopeptidase activity"/>
    <property type="evidence" value="ECO:0007669"/>
    <property type="project" value="UniProtKB-UniRule"/>
</dbReference>
<dbReference type="Proteomes" id="UP000238762">
    <property type="component" value="Unassembled WGS sequence"/>
</dbReference>
<evidence type="ECO:0000256" key="7">
    <source>
        <dbReference type="RuleBase" id="RU003567"/>
    </source>
</evidence>
<evidence type="ECO:0000313" key="8">
    <source>
        <dbReference type="EMBL" id="PSB01473.1"/>
    </source>
</evidence>
<evidence type="ECO:0000313" key="9">
    <source>
        <dbReference type="Proteomes" id="UP000238762"/>
    </source>
</evidence>
<evidence type="ECO:0000256" key="5">
    <source>
        <dbReference type="ARBA" id="ARBA00022825"/>
    </source>
</evidence>
<comment type="similarity">
    <text evidence="1 6 7">Belongs to the peptidase S14 family.</text>
</comment>
<dbReference type="InterPro" id="IPR001907">
    <property type="entry name" value="ClpP"/>
</dbReference>
<evidence type="ECO:0000256" key="4">
    <source>
        <dbReference type="ARBA" id="ARBA00022801"/>
    </source>
</evidence>
<dbReference type="EMBL" id="PVWJ01000105">
    <property type="protein sequence ID" value="PSB01473.1"/>
    <property type="molecule type" value="Genomic_DNA"/>
</dbReference>
<dbReference type="GO" id="GO:0051117">
    <property type="term" value="F:ATPase binding"/>
    <property type="evidence" value="ECO:0007669"/>
    <property type="project" value="TreeGrafter"/>
</dbReference>
<dbReference type="InterPro" id="IPR029045">
    <property type="entry name" value="ClpP/crotonase-like_dom_sf"/>
</dbReference>
<dbReference type="GO" id="GO:0009368">
    <property type="term" value="C:endopeptidase Clp complex"/>
    <property type="evidence" value="ECO:0007669"/>
    <property type="project" value="TreeGrafter"/>
</dbReference>
<dbReference type="Pfam" id="PF00574">
    <property type="entry name" value="CLP_protease"/>
    <property type="match status" value="1"/>
</dbReference>
<comment type="caution">
    <text evidence="6">Lacks conserved residue(s) required for the propagation of feature annotation.</text>
</comment>
<keyword evidence="5 6" id="KW-0720">Serine protease</keyword>
<dbReference type="HAMAP" id="MF_00444">
    <property type="entry name" value="ClpP"/>
    <property type="match status" value="1"/>
</dbReference>
<keyword evidence="3 6" id="KW-0645">Protease</keyword>
<comment type="function">
    <text evidence="6">Cleaves peptides in various proteins in a process that requires ATP hydrolysis. Has a chymotrypsin-like activity. Plays a major role in the degradation of misfolded proteins.</text>
</comment>
<keyword evidence="9" id="KW-1185">Reference proteome</keyword>
<sequence length="223" mass="24457">MAFGQPLRVPYNVPGSPYWQWISIYTRLSEERIIFLNQPLSMGFANSLVSALLYLDSKDQSKPIYLYINSLGDPVDAGMADATVGMMAITGALAVYDTIEHIKSEVITICMGQAIGMAAFLLSSGKKGKRVSLPHAMIALKHSQIGWQGQATDFQINAKEMLDKKALLLKLMAANTGQSAEKIAKDMDRIFYMTPEEAKAYGLIDRIITSTKDVTQPVLTTSA</sequence>
<dbReference type="RefSeq" id="WP_106290049.1">
    <property type="nucleotide sequence ID" value="NZ_CAWNTC010000135.1"/>
</dbReference>
<comment type="subcellular location">
    <subcellularLocation>
        <location evidence="6">Cytoplasm</location>
    </subcellularLocation>
</comment>
<dbReference type="AlphaFoldDB" id="A0A2T1C022"/>
<proteinExistence type="inferred from homology"/>
<evidence type="ECO:0000256" key="2">
    <source>
        <dbReference type="ARBA" id="ARBA00022490"/>
    </source>
</evidence>